<evidence type="ECO:0000313" key="1">
    <source>
        <dbReference type="EMBL" id="TDQ06923.1"/>
    </source>
</evidence>
<accession>A0A4R6SSN5</accession>
<keyword evidence="2" id="KW-1185">Reference proteome</keyword>
<dbReference type="Proteomes" id="UP000295620">
    <property type="component" value="Unassembled WGS sequence"/>
</dbReference>
<comment type="caution">
    <text evidence="1">The sequence shown here is derived from an EMBL/GenBank/DDBJ whole genome shotgun (WGS) entry which is preliminary data.</text>
</comment>
<reference evidence="1 2" key="1">
    <citation type="submission" date="2019-03" db="EMBL/GenBank/DDBJ databases">
        <title>Genomic Encyclopedia of Archaeal and Bacterial Type Strains, Phase II (KMG-II): from individual species to whole genera.</title>
        <authorList>
            <person name="Goeker M."/>
        </authorList>
    </citation>
    <scope>NUCLEOTIDE SEQUENCE [LARGE SCALE GENOMIC DNA]</scope>
    <source>
        <strain evidence="1 2">DSM 19035</strain>
    </source>
</reference>
<evidence type="ECO:0000313" key="2">
    <source>
        <dbReference type="Proteomes" id="UP000295620"/>
    </source>
</evidence>
<name>A0A4R6SSN5_9SPHI</name>
<dbReference type="RefSeq" id="WP_133577751.1">
    <property type="nucleotide sequence ID" value="NZ_SNYC01000007.1"/>
</dbReference>
<dbReference type="AlphaFoldDB" id="A0A4R6SSN5"/>
<sequence>MKFSEDTILHACPLILRWTLSALVEVSLKKALKVELKDFTGLIDPEETSDLDLELLSELDNPNIDNVIEIVNLIHNSIHIFLIINNITEEDCEDNEEAFELAEDFYHLFYIISDEFNGTENGNIEISWGVLNTLCLLYELGNLIIDKEYDLDEENSGDFMKTYVSICNDRDLLYRGSDHKNLSVINELYKEVEQRFML</sequence>
<protein>
    <submittedName>
        <fullName evidence="1">Uncharacterized protein</fullName>
    </submittedName>
</protein>
<gene>
    <name evidence="1" type="ORF">ATK78_3936</name>
</gene>
<dbReference type="EMBL" id="SNYC01000007">
    <property type="protein sequence ID" value="TDQ06923.1"/>
    <property type="molecule type" value="Genomic_DNA"/>
</dbReference>
<organism evidence="1 2">
    <name type="scientific">Pedobacter metabolipauper</name>
    <dbReference type="NCBI Taxonomy" id="425513"/>
    <lineage>
        <taxon>Bacteria</taxon>
        <taxon>Pseudomonadati</taxon>
        <taxon>Bacteroidota</taxon>
        <taxon>Sphingobacteriia</taxon>
        <taxon>Sphingobacteriales</taxon>
        <taxon>Sphingobacteriaceae</taxon>
        <taxon>Pedobacter</taxon>
    </lineage>
</organism>
<proteinExistence type="predicted"/>